<dbReference type="EMBL" id="KV417503">
    <property type="protein sequence ID" value="KZP28550.1"/>
    <property type="molecule type" value="Genomic_DNA"/>
</dbReference>
<evidence type="ECO:0000256" key="1">
    <source>
        <dbReference type="SAM" id="MobiDB-lite"/>
    </source>
</evidence>
<name>A0A166RQY3_9AGAM</name>
<evidence type="ECO:0008006" key="4">
    <source>
        <dbReference type="Google" id="ProtNLM"/>
    </source>
</evidence>
<feature type="compositionally biased region" description="Basic residues" evidence="1">
    <location>
        <begin position="95"/>
        <end position="106"/>
    </location>
</feature>
<sequence>MVSLGRISYSPLIFRPQHLDDQMSHAPPPKLCASRGTRCSPATWPSRRVLAASGTHVNSAADIRAFVEGGVRYPVMIKALDGGGGHPAQNERRDSRRKRRGDRKVF</sequence>
<gene>
    <name evidence="2" type="ORF">FIBSPDRAFT_260873</name>
</gene>
<feature type="region of interest" description="Disordered" evidence="1">
    <location>
        <begin position="79"/>
        <end position="106"/>
    </location>
</feature>
<keyword evidence="3" id="KW-1185">Reference proteome</keyword>
<dbReference type="Proteomes" id="UP000076532">
    <property type="component" value="Unassembled WGS sequence"/>
</dbReference>
<dbReference type="GO" id="GO:0005524">
    <property type="term" value="F:ATP binding"/>
    <property type="evidence" value="ECO:0007669"/>
    <property type="project" value="InterPro"/>
</dbReference>
<evidence type="ECO:0000313" key="2">
    <source>
        <dbReference type="EMBL" id="KZP28550.1"/>
    </source>
</evidence>
<protein>
    <recommendedName>
        <fullName evidence="4">Carbamoyl-phosphate synthetase large subunit-like ATP-binding domain-containing protein</fullName>
    </recommendedName>
</protein>
<reference evidence="2 3" key="1">
    <citation type="journal article" date="2016" name="Mol. Biol. Evol.">
        <title>Comparative Genomics of Early-Diverging Mushroom-Forming Fungi Provides Insights into the Origins of Lignocellulose Decay Capabilities.</title>
        <authorList>
            <person name="Nagy L.G."/>
            <person name="Riley R."/>
            <person name="Tritt A."/>
            <person name="Adam C."/>
            <person name="Daum C."/>
            <person name="Floudas D."/>
            <person name="Sun H."/>
            <person name="Yadav J.S."/>
            <person name="Pangilinan J."/>
            <person name="Larsson K.H."/>
            <person name="Matsuura K."/>
            <person name="Barry K."/>
            <person name="Labutti K."/>
            <person name="Kuo R."/>
            <person name="Ohm R.A."/>
            <person name="Bhattacharya S.S."/>
            <person name="Shirouzu T."/>
            <person name="Yoshinaga Y."/>
            <person name="Martin F.M."/>
            <person name="Grigoriev I.V."/>
            <person name="Hibbett D.S."/>
        </authorList>
    </citation>
    <scope>NUCLEOTIDE SEQUENCE [LARGE SCALE GENOMIC DNA]</scope>
    <source>
        <strain evidence="2 3">CBS 109695</strain>
    </source>
</reference>
<organism evidence="2 3">
    <name type="scientific">Athelia psychrophila</name>
    <dbReference type="NCBI Taxonomy" id="1759441"/>
    <lineage>
        <taxon>Eukaryota</taxon>
        <taxon>Fungi</taxon>
        <taxon>Dikarya</taxon>
        <taxon>Basidiomycota</taxon>
        <taxon>Agaricomycotina</taxon>
        <taxon>Agaricomycetes</taxon>
        <taxon>Agaricomycetidae</taxon>
        <taxon>Atheliales</taxon>
        <taxon>Atheliaceae</taxon>
        <taxon>Athelia</taxon>
    </lineage>
</organism>
<dbReference type="AlphaFoldDB" id="A0A166RQY3"/>
<proteinExistence type="predicted"/>
<accession>A0A166RQY3</accession>
<dbReference type="Gene3D" id="3.30.1490.20">
    <property type="entry name" value="ATP-grasp fold, A domain"/>
    <property type="match status" value="1"/>
</dbReference>
<dbReference type="InterPro" id="IPR013815">
    <property type="entry name" value="ATP_grasp_subdomain_1"/>
</dbReference>
<evidence type="ECO:0000313" key="3">
    <source>
        <dbReference type="Proteomes" id="UP000076532"/>
    </source>
</evidence>